<keyword evidence="2" id="KW-0689">Ribosomal protein</keyword>
<keyword evidence="5" id="KW-1185">Reference proteome</keyword>
<reference evidence="4 5" key="1">
    <citation type="submission" date="2023-02" db="EMBL/GenBank/DDBJ databases">
        <title>LHISI_Scaffold_Assembly.</title>
        <authorList>
            <person name="Stuart O.P."/>
            <person name="Cleave R."/>
            <person name="Magrath M.J.L."/>
            <person name="Mikheyev A.S."/>
        </authorList>
    </citation>
    <scope>NUCLEOTIDE SEQUENCE [LARGE SCALE GENOMIC DNA]</scope>
    <source>
        <strain evidence="4">Daus_M_001</strain>
        <tissue evidence="4">Leg muscle</tissue>
    </source>
</reference>
<evidence type="ECO:0000313" key="4">
    <source>
        <dbReference type="EMBL" id="KAJ8883458.1"/>
    </source>
</evidence>
<accession>A0ABQ9HGK1</accession>
<dbReference type="Pfam" id="PF00297">
    <property type="entry name" value="Ribosomal_L3"/>
    <property type="match status" value="1"/>
</dbReference>
<organism evidence="4 5">
    <name type="scientific">Dryococelus australis</name>
    <dbReference type="NCBI Taxonomy" id="614101"/>
    <lineage>
        <taxon>Eukaryota</taxon>
        <taxon>Metazoa</taxon>
        <taxon>Ecdysozoa</taxon>
        <taxon>Arthropoda</taxon>
        <taxon>Hexapoda</taxon>
        <taxon>Insecta</taxon>
        <taxon>Pterygota</taxon>
        <taxon>Neoptera</taxon>
        <taxon>Polyneoptera</taxon>
        <taxon>Phasmatodea</taxon>
        <taxon>Verophasmatodea</taxon>
        <taxon>Anareolatae</taxon>
        <taxon>Phasmatidae</taxon>
        <taxon>Eurycanthinae</taxon>
        <taxon>Dryococelus</taxon>
    </lineage>
</organism>
<dbReference type="SUPFAM" id="SSF50447">
    <property type="entry name" value="Translation proteins"/>
    <property type="match status" value="1"/>
</dbReference>
<evidence type="ECO:0008006" key="6">
    <source>
        <dbReference type="Google" id="ProtNLM"/>
    </source>
</evidence>
<evidence type="ECO:0000256" key="1">
    <source>
        <dbReference type="ARBA" id="ARBA00006540"/>
    </source>
</evidence>
<protein>
    <recommendedName>
        <fullName evidence="6">Ribosomal protein L14</fullName>
    </recommendedName>
</protein>
<dbReference type="PANTHER" id="PTHR11363">
    <property type="entry name" value="60S RIBOSOMAL PROTEIN L3-RELATED"/>
    <property type="match status" value="1"/>
</dbReference>
<comment type="caution">
    <text evidence="4">The sequence shown here is derived from an EMBL/GenBank/DDBJ whole genome shotgun (WGS) entry which is preliminary data.</text>
</comment>
<proteinExistence type="inferred from homology"/>
<evidence type="ECO:0000313" key="5">
    <source>
        <dbReference type="Proteomes" id="UP001159363"/>
    </source>
</evidence>
<evidence type="ECO:0000256" key="3">
    <source>
        <dbReference type="ARBA" id="ARBA00023274"/>
    </source>
</evidence>
<evidence type="ECO:0000256" key="2">
    <source>
        <dbReference type="ARBA" id="ARBA00022980"/>
    </source>
</evidence>
<dbReference type="EMBL" id="JARBHB010000005">
    <property type="protein sequence ID" value="KAJ8883458.1"/>
    <property type="molecule type" value="Genomic_DNA"/>
</dbReference>
<comment type="similarity">
    <text evidence="1">Belongs to the universal ribosomal protein uL3 family.</text>
</comment>
<sequence>MIIVGVVGYIETPRSLRRMKSVWAEHLSEDCMSILYKNWYKAKKKAFTNASKKWQDELGQKTIDKDFKKIVRYYKAIRVIAHTQIKLLKKRQKKAHILESQ</sequence>
<dbReference type="Gene3D" id="3.30.1430.10">
    <property type="match status" value="1"/>
</dbReference>
<dbReference type="Proteomes" id="UP001159363">
    <property type="component" value="Chromosome 4"/>
</dbReference>
<dbReference type="InterPro" id="IPR009000">
    <property type="entry name" value="Transl_B-barrel_sf"/>
</dbReference>
<dbReference type="PANTHER" id="PTHR11363:SF5">
    <property type="entry name" value="LARGE RIBOSOMAL SUBUNIT PROTEIN UL3"/>
    <property type="match status" value="1"/>
</dbReference>
<gene>
    <name evidence="4" type="ORF">PR048_015302</name>
</gene>
<dbReference type="InterPro" id="IPR000597">
    <property type="entry name" value="Ribosomal_uL3"/>
</dbReference>
<name>A0ABQ9HGK1_9NEOP</name>
<keyword evidence="3" id="KW-0687">Ribonucleoprotein</keyword>
<dbReference type="InterPro" id="IPR045077">
    <property type="entry name" value="L3_arc_euk"/>
</dbReference>